<dbReference type="Proteomes" id="UP001642501">
    <property type="component" value="Unassembled WGS sequence"/>
</dbReference>
<evidence type="ECO:0000313" key="2">
    <source>
        <dbReference type="Proteomes" id="UP001642501"/>
    </source>
</evidence>
<protein>
    <recommendedName>
        <fullName evidence="3">COP9 signalosome complex subunit 12</fullName>
    </recommendedName>
</protein>
<evidence type="ECO:0008006" key="3">
    <source>
        <dbReference type="Google" id="ProtNLM"/>
    </source>
</evidence>
<keyword evidence="2" id="KW-1185">Reference proteome</keyword>
<sequence length="559" mass="60973">MSLCAEFLSSILGFVQKEDGASLRAWLRVDSQAPAQYFELRRELEKALQSNSAIYDLVVQLLPEGNDSNGNGGAPWLSFLLFMRDYLQYWRDVNFDDLPALYSHLSSLLTSCATAFTHPAGSMMLETSVAISESLAKLAMVLHRRPDLMHRVQPGGIGSSGGSTVATSGAGDEERKSLVESTADAIQKVCTACITDRSSARFARPEGRRVAVYRLANLVLKLLFAGDKARWAAQMFTNITNTGPPLAFYPAAERVTYLYYLGRFYLENNHFHRAGQCLEAAYRQTPVACQQHRRLILTYLIPANLLCGIFPSSALLLRPEAASELQPVFAPILAAVRRGDFAAFQAALRQHEAWFVRHRMLLTLSYRLRPLIWRSLARRVFLLTYVPPANSDAIVSSATTAAKGRAAPTLDLADLLTAATLAQHQIEGYVPVTPTPRPRPSHTNTLFMRAVANNTAMAESASTVVAPPTGVRKLRPSEGIVWSNLSVDMAHIESVVSSLTAQGLMHGFVAHAAGKFAVVGAKAKGAVPAGFPPVADVMRERLQESGVSLDNVPAWVQAP</sequence>
<dbReference type="EMBL" id="CAWUOM010000013">
    <property type="protein sequence ID" value="CAK7264957.1"/>
    <property type="molecule type" value="Genomic_DNA"/>
</dbReference>
<dbReference type="InterPro" id="IPR045114">
    <property type="entry name" value="Csn12-like"/>
</dbReference>
<evidence type="ECO:0000313" key="1">
    <source>
        <dbReference type="EMBL" id="CAK7264957.1"/>
    </source>
</evidence>
<dbReference type="SMART" id="SM00753">
    <property type="entry name" value="PAM"/>
    <property type="match status" value="1"/>
</dbReference>
<dbReference type="PANTHER" id="PTHR12732:SF8">
    <property type="entry name" value="NUCLEAR MRNA EXPORT PROTEIN THP1"/>
    <property type="match status" value="1"/>
</dbReference>
<dbReference type="PANTHER" id="PTHR12732">
    <property type="entry name" value="UNCHARACTERIZED PROTEASOME COMPONENT REGION PCI-CONTAINING"/>
    <property type="match status" value="1"/>
</dbReference>
<reference evidence="1 2" key="1">
    <citation type="submission" date="2024-01" db="EMBL/GenBank/DDBJ databases">
        <authorList>
            <person name="Allen C."/>
            <person name="Tagirdzhanova G."/>
        </authorList>
    </citation>
    <scope>NUCLEOTIDE SEQUENCE [LARGE SCALE GENOMIC DNA]</scope>
    <source>
        <strain evidence="1 2">CBS 573.63</strain>
    </source>
</reference>
<name>A0ABP0DC83_9PEZI</name>
<proteinExistence type="predicted"/>
<gene>
    <name evidence="1" type="ORF">SEPCBS57363_001345</name>
</gene>
<accession>A0ABP0DC83</accession>
<comment type="caution">
    <text evidence="1">The sequence shown here is derived from an EMBL/GenBank/DDBJ whole genome shotgun (WGS) entry which is preliminary data.</text>
</comment>
<organism evidence="1 2">
    <name type="scientific">Sporothrix epigloea</name>
    <dbReference type="NCBI Taxonomy" id="1892477"/>
    <lineage>
        <taxon>Eukaryota</taxon>
        <taxon>Fungi</taxon>
        <taxon>Dikarya</taxon>
        <taxon>Ascomycota</taxon>
        <taxon>Pezizomycotina</taxon>
        <taxon>Sordariomycetes</taxon>
        <taxon>Sordariomycetidae</taxon>
        <taxon>Ophiostomatales</taxon>
        <taxon>Ophiostomataceae</taxon>
        <taxon>Sporothrix</taxon>
    </lineage>
</organism>